<evidence type="ECO:0000313" key="2">
    <source>
        <dbReference type="Proteomes" id="UP000078476"/>
    </source>
</evidence>
<dbReference type="AlphaFoldDB" id="A0A177NNS2"/>
<proteinExistence type="predicted"/>
<dbReference type="STRING" id="980561.A1359_21595"/>
<evidence type="ECO:0000313" key="1">
    <source>
        <dbReference type="EMBL" id="OAI19706.1"/>
    </source>
</evidence>
<comment type="caution">
    <text evidence="1">The sequence shown here is derived from an EMBL/GenBank/DDBJ whole genome shotgun (WGS) entry which is preliminary data.</text>
</comment>
<sequence length="60" mass="7010">MEATKVMKPWMTHLEVHQDEYLCVVCQNCDNQLMEAEWQVVDDDETGLLELISLRSKEIA</sequence>
<name>A0A177NNS2_9GAMM</name>
<reference evidence="1 2" key="1">
    <citation type="submission" date="2016-03" db="EMBL/GenBank/DDBJ databases">
        <authorList>
            <person name="Ploux O."/>
        </authorList>
    </citation>
    <scope>NUCLEOTIDE SEQUENCE [LARGE SCALE GENOMIC DNA]</scope>
    <source>
        <strain evidence="1 2">R-45370</strain>
    </source>
</reference>
<keyword evidence="2" id="KW-1185">Reference proteome</keyword>
<dbReference type="EMBL" id="LUUI01000063">
    <property type="protein sequence ID" value="OAI19706.1"/>
    <property type="molecule type" value="Genomic_DNA"/>
</dbReference>
<accession>A0A177NNS2</accession>
<organism evidence="1 2">
    <name type="scientific">Methylomonas lenta</name>
    <dbReference type="NCBI Taxonomy" id="980561"/>
    <lineage>
        <taxon>Bacteria</taxon>
        <taxon>Pseudomonadati</taxon>
        <taxon>Pseudomonadota</taxon>
        <taxon>Gammaproteobacteria</taxon>
        <taxon>Methylococcales</taxon>
        <taxon>Methylococcaceae</taxon>
        <taxon>Methylomonas</taxon>
    </lineage>
</organism>
<gene>
    <name evidence="1" type="ORF">A1359_21595</name>
</gene>
<protein>
    <submittedName>
        <fullName evidence="1">Uncharacterized protein</fullName>
    </submittedName>
</protein>
<dbReference type="Proteomes" id="UP000078476">
    <property type="component" value="Unassembled WGS sequence"/>
</dbReference>